<comment type="caution">
    <text evidence="1">The sequence shown here is derived from an EMBL/GenBank/DDBJ whole genome shotgun (WGS) entry which is preliminary data.</text>
</comment>
<reference evidence="1" key="1">
    <citation type="journal article" date="2014" name="Front. Microbiol.">
        <title>High frequency of phylogenetically diverse reductive dehalogenase-homologous genes in deep subseafloor sedimentary metagenomes.</title>
        <authorList>
            <person name="Kawai M."/>
            <person name="Futagami T."/>
            <person name="Toyoda A."/>
            <person name="Takaki Y."/>
            <person name="Nishi S."/>
            <person name="Hori S."/>
            <person name="Arai W."/>
            <person name="Tsubouchi T."/>
            <person name="Morono Y."/>
            <person name="Uchiyama I."/>
            <person name="Ito T."/>
            <person name="Fujiyama A."/>
            <person name="Inagaki F."/>
            <person name="Takami H."/>
        </authorList>
    </citation>
    <scope>NUCLEOTIDE SEQUENCE</scope>
    <source>
        <strain evidence="1">Expedition CK06-06</strain>
    </source>
</reference>
<dbReference type="AlphaFoldDB" id="X1A3D5"/>
<gene>
    <name evidence="1" type="ORF">S01H4_16400</name>
</gene>
<organism evidence="1">
    <name type="scientific">marine sediment metagenome</name>
    <dbReference type="NCBI Taxonomy" id="412755"/>
    <lineage>
        <taxon>unclassified sequences</taxon>
        <taxon>metagenomes</taxon>
        <taxon>ecological metagenomes</taxon>
    </lineage>
</organism>
<protein>
    <recommendedName>
        <fullName evidence="2">Capsule synthesis protein CapA domain-containing protein</fullName>
    </recommendedName>
</protein>
<dbReference type="EMBL" id="BART01007193">
    <property type="protein sequence ID" value="GAG54756.1"/>
    <property type="molecule type" value="Genomic_DNA"/>
</dbReference>
<sequence>MDNLVPMQMHKVVEILKPIKDKCLGLHEGNHERKIRLKYHYDPMYEVWKAFDLPSIPILKDAAITRLQFVFKCNAKIPPSYTYDIFSVHGNVGGRKGGAKLNRLEDMCANFQADIYLMAHSHIKLTESKSQLYVDKKMNLKRAKKVLAVTGCFLNGYTEGYGGYCEQWMLSPTMTGVVKISLRPFQRDLHVSE</sequence>
<evidence type="ECO:0000313" key="1">
    <source>
        <dbReference type="EMBL" id="GAG54756.1"/>
    </source>
</evidence>
<evidence type="ECO:0008006" key="2">
    <source>
        <dbReference type="Google" id="ProtNLM"/>
    </source>
</evidence>
<accession>X1A3D5</accession>
<proteinExistence type="predicted"/>
<name>X1A3D5_9ZZZZ</name>